<keyword evidence="6" id="KW-0969">Cilium</keyword>
<dbReference type="AlphaFoldDB" id="A0A915EX01"/>
<dbReference type="InterPro" id="IPR050687">
    <property type="entry name" value="Dynein_IC"/>
</dbReference>
<organism evidence="14 15">
    <name type="scientific">Echinococcus canadensis</name>
    <dbReference type="NCBI Taxonomy" id="519352"/>
    <lineage>
        <taxon>Eukaryota</taxon>
        <taxon>Metazoa</taxon>
        <taxon>Spiralia</taxon>
        <taxon>Lophotrochozoa</taxon>
        <taxon>Platyhelminthes</taxon>
        <taxon>Cestoda</taxon>
        <taxon>Eucestoda</taxon>
        <taxon>Cyclophyllidea</taxon>
        <taxon>Taeniidae</taxon>
        <taxon>Echinococcus</taxon>
        <taxon>Echinococcus canadensis group</taxon>
    </lineage>
</organism>
<dbReference type="PROSITE" id="PS50082">
    <property type="entry name" value="WD_REPEATS_2"/>
    <property type="match status" value="1"/>
</dbReference>
<keyword evidence="8" id="KW-0966">Cell projection</keyword>
<evidence type="ECO:0000256" key="7">
    <source>
        <dbReference type="ARBA" id="ARBA00023212"/>
    </source>
</evidence>
<dbReference type="GO" id="GO:0045503">
    <property type="term" value="F:dynein light chain binding"/>
    <property type="evidence" value="ECO:0007669"/>
    <property type="project" value="TreeGrafter"/>
</dbReference>
<evidence type="ECO:0000256" key="2">
    <source>
        <dbReference type="ARBA" id="ARBA00022490"/>
    </source>
</evidence>
<dbReference type="GO" id="GO:0120293">
    <property type="term" value="C:dynein axonemal particle"/>
    <property type="evidence" value="ECO:0007669"/>
    <property type="project" value="UniProtKB-SubCell"/>
</dbReference>
<feature type="region of interest" description="Disordered" evidence="13">
    <location>
        <begin position="1"/>
        <end position="21"/>
    </location>
</feature>
<dbReference type="InterPro" id="IPR001680">
    <property type="entry name" value="WD40_rpt"/>
</dbReference>
<evidence type="ECO:0000256" key="4">
    <source>
        <dbReference type="ARBA" id="ARBA00022737"/>
    </source>
</evidence>
<evidence type="ECO:0000256" key="3">
    <source>
        <dbReference type="ARBA" id="ARBA00022574"/>
    </source>
</evidence>
<proteinExistence type="predicted"/>
<evidence type="ECO:0000256" key="6">
    <source>
        <dbReference type="ARBA" id="ARBA00023069"/>
    </source>
</evidence>
<feature type="compositionally biased region" description="Low complexity" evidence="13">
    <location>
        <begin position="375"/>
        <end position="391"/>
    </location>
</feature>
<dbReference type="PROSITE" id="PS50294">
    <property type="entry name" value="WD_REPEATS_REGION"/>
    <property type="match status" value="1"/>
</dbReference>
<accession>A0A915EX01</accession>
<dbReference type="PANTHER" id="PTHR12442:SF12">
    <property type="entry name" value="DYNEIN AXONEMAL INTERMEDIATE CHAIN 4"/>
    <property type="match status" value="1"/>
</dbReference>
<keyword evidence="5" id="KW-0282">Flagellum</keyword>
<evidence type="ECO:0000256" key="11">
    <source>
        <dbReference type="ARBA" id="ARBA00041557"/>
    </source>
</evidence>
<dbReference type="WBParaSite" id="maker-E.canG7_contigs_6077-snap-gene-0.30-mRNA-1">
    <property type="protein sequence ID" value="maker-E.canG7_contigs_6077-snap-gene-0.30-mRNA-1"/>
    <property type="gene ID" value="EcG7_05392"/>
</dbReference>
<dbReference type="Proteomes" id="UP000887562">
    <property type="component" value="Unplaced"/>
</dbReference>
<feature type="region of interest" description="Disordered" evidence="13">
    <location>
        <begin position="372"/>
        <end position="413"/>
    </location>
</feature>
<dbReference type="PANTHER" id="PTHR12442">
    <property type="entry name" value="DYNEIN INTERMEDIATE CHAIN"/>
    <property type="match status" value="1"/>
</dbReference>
<comment type="subcellular location">
    <subcellularLocation>
        <location evidence="1">Cytoplasm</location>
        <location evidence="1">Cytoskeleton</location>
        <location evidence="1">Flagellum axoneme</location>
    </subcellularLocation>
    <subcellularLocation>
        <location evidence="9">Dynein axonemal particle</location>
    </subcellularLocation>
</comment>
<protein>
    <recommendedName>
        <fullName evidence="10">Dynein axonemal intermediate chain 4</fullName>
    </recommendedName>
    <alternativeName>
        <fullName evidence="11">WD repeat-containing protein 78</fullName>
    </alternativeName>
</protein>
<feature type="region of interest" description="Disordered" evidence="13">
    <location>
        <begin position="236"/>
        <end position="261"/>
    </location>
</feature>
<dbReference type="GO" id="GO:0003341">
    <property type="term" value="P:cilium movement"/>
    <property type="evidence" value="ECO:0007669"/>
    <property type="project" value="TreeGrafter"/>
</dbReference>
<evidence type="ECO:0000313" key="14">
    <source>
        <dbReference type="Proteomes" id="UP000887562"/>
    </source>
</evidence>
<feature type="compositionally biased region" description="Polar residues" evidence="13">
    <location>
        <begin position="463"/>
        <end position="481"/>
    </location>
</feature>
<dbReference type="InterPro" id="IPR015943">
    <property type="entry name" value="WD40/YVTN_repeat-like_dom_sf"/>
</dbReference>
<feature type="region of interest" description="Disordered" evidence="13">
    <location>
        <begin position="428"/>
        <end position="485"/>
    </location>
</feature>
<evidence type="ECO:0000256" key="9">
    <source>
        <dbReference type="ARBA" id="ARBA00024190"/>
    </source>
</evidence>
<dbReference type="GO" id="GO:0005858">
    <property type="term" value="C:axonemal dynein complex"/>
    <property type="evidence" value="ECO:0007669"/>
    <property type="project" value="TreeGrafter"/>
</dbReference>
<evidence type="ECO:0000256" key="12">
    <source>
        <dbReference type="PROSITE-ProRule" id="PRU00221"/>
    </source>
</evidence>
<keyword evidence="4" id="KW-0677">Repeat</keyword>
<evidence type="ECO:0000256" key="5">
    <source>
        <dbReference type="ARBA" id="ARBA00022846"/>
    </source>
</evidence>
<dbReference type="Gene3D" id="2.130.10.10">
    <property type="entry name" value="YVTN repeat-like/Quinoprotein amine dehydrogenase"/>
    <property type="match status" value="1"/>
</dbReference>
<dbReference type="InterPro" id="IPR036322">
    <property type="entry name" value="WD40_repeat_dom_sf"/>
</dbReference>
<evidence type="ECO:0000313" key="15">
    <source>
        <dbReference type="WBParaSite" id="maker-E.canG7_contigs_6077-snap-gene-0.30-mRNA-1"/>
    </source>
</evidence>
<keyword evidence="7" id="KW-0206">Cytoskeleton</keyword>
<keyword evidence="14" id="KW-1185">Reference proteome</keyword>
<feature type="compositionally biased region" description="Low complexity" evidence="13">
    <location>
        <begin position="432"/>
        <end position="446"/>
    </location>
</feature>
<keyword evidence="3 12" id="KW-0853">WD repeat</keyword>
<dbReference type="SUPFAM" id="SSF50978">
    <property type="entry name" value="WD40 repeat-like"/>
    <property type="match status" value="1"/>
</dbReference>
<evidence type="ECO:0000256" key="8">
    <source>
        <dbReference type="ARBA" id="ARBA00023273"/>
    </source>
</evidence>
<reference evidence="15" key="1">
    <citation type="submission" date="2022-11" db="UniProtKB">
        <authorList>
            <consortium name="WormBaseParasite"/>
        </authorList>
    </citation>
    <scope>IDENTIFICATION</scope>
</reference>
<dbReference type="SMART" id="SM00320">
    <property type="entry name" value="WD40"/>
    <property type="match status" value="3"/>
</dbReference>
<feature type="repeat" description="WD" evidence="12">
    <location>
        <begin position="788"/>
        <end position="829"/>
    </location>
</feature>
<keyword evidence="2" id="KW-0963">Cytoplasm</keyword>
<dbReference type="Pfam" id="PF00400">
    <property type="entry name" value="WD40"/>
    <property type="match status" value="2"/>
</dbReference>
<sequence>MSYIAKKPAVPNKASPDTSSNRGIGYSVSKLFSEQQMQIFDEFGNDLTPLPMIFEDKRVQQMDKENTLDPSILQTSQLQFFNLPFSRSLQSVSNPFSETTLEQSESHVTKNESVAEVREIKEEETSENIDLDEQIYITVAETEVYWLFDQQPYFMPSDDEFASYQIQRNSDYRALCAARLGNDRYVERGMNTMPNPTIVKVSQTKAIEYSDKAVNATVYDIWDTFQQALKEGYGNRVDKTPRLDQDATNSRPPMRSSDIPTAISRNLIDKSNPLQLFEGIGDVNTVSGECVYSDRALSVETGEISSMNTGSGDNVTTFSKSQLSQSLDANDRNLLNLLKNMEKALNLNCYYEKYLHYRSVLLNRLHEESHKTSEASVSDATAAPSPSATKSNRASAAPLMSGVGETEAEGPRPSVRQTAFVRQSLVVPPLQPDTATTADTHDPSTPNGGGGGSGAPTEGSRMSGPNTENGVERASNATRKATGNKPLAVEATPSLYLKGSSNIYTPPALLLLWRFGCSFTKGRNVASLAFNPRNKDILAVGYGAFEFDRQQSGLVCCWSVKKINFPERLFCTPSGVTTIALECLTASSRFSMHVKAAKPQSSTQRKSLLTSAANGNKHATGRHYSPVCKLEWVSREAGRSASHAESLISCSMDGRITEWFTLKGFDCTDLMLLKRPRLKIPNYAMKKKHAEALIVRHAVGTALCFNDLDPNIYLVGTENGQIHRCSCSYAEQYLNTYNGHTASLMHIVVSSVYAVKYSPFLPDVFLSCSADWTVRLWHSDRQKCYLTMATHSSAVNDLTWSHNHGAVFACTNEGNLEIWDLERSTRKGSQMLSNFVHSFSEPVGRPVSQLVSRTTLSLVWCTQVRKRVNTPDAPSPGENPTEI</sequence>
<evidence type="ECO:0000256" key="10">
    <source>
        <dbReference type="ARBA" id="ARBA00040002"/>
    </source>
</evidence>
<evidence type="ECO:0000256" key="13">
    <source>
        <dbReference type="SAM" id="MobiDB-lite"/>
    </source>
</evidence>
<evidence type="ECO:0000256" key="1">
    <source>
        <dbReference type="ARBA" id="ARBA00004611"/>
    </source>
</evidence>
<name>A0A915EX01_9CEST</name>
<feature type="compositionally biased region" description="Basic and acidic residues" evidence="13">
    <location>
        <begin position="236"/>
        <end position="245"/>
    </location>
</feature>
<dbReference type="GO" id="GO:0045504">
    <property type="term" value="F:dynein heavy chain binding"/>
    <property type="evidence" value="ECO:0007669"/>
    <property type="project" value="TreeGrafter"/>
</dbReference>